<evidence type="ECO:0000256" key="4">
    <source>
        <dbReference type="PROSITE-ProRule" id="PRU00502"/>
    </source>
</evidence>
<dbReference type="InterPro" id="IPR018200">
    <property type="entry name" value="USP_CS"/>
</dbReference>
<feature type="compositionally biased region" description="Polar residues" evidence="5">
    <location>
        <begin position="169"/>
        <end position="180"/>
    </location>
</feature>
<evidence type="ECO:0000259" key="8">
    <source>
        <dbReference type="PROSITE" id="PS50271"/>
    </source>
</evidence>
<dbReference type="PROSITE" id="PS50271">
    <property type="entry name" value="ZF_UBP"/>
    <property type="match status" value="1"/>
</dbReference>
<reference evidence="9 10" key="2">
    <citation type="journal article" date="2008" name="Nature">
        <title>The Phaeodactylum genome reveals the evolutionary history of diatom genomes.</title>
        <authorList>
            <person name="Bowler C."/>
            <person name="Allen A.E."/>
            <person name="Badger J.H."/>
            <person name="Grimwood J."/>
            <person name="Jabbari K."/>
            <person name="Kuo A."/>
            <person name="Maheswari U."/>
            <person name="Martens C."/>
            <person name="Maumus F."/>
            <person name="Otillar R.P."/>
            <person name="Rayko E."/>
            <person name="Salamov A."/>
            <person name="Vandepoele K."/>
            <person name="Beszteri B."/>
            <person name="Gruber A."/>
            <person name="Heijde M."/>
            <person name="Katinka M."/>
            <person name="Mock T."/>
            <person name="Valentin K."/>
            <person name="Verret F."/>
            <person name="Berges J.A."/>
            <person name="Brownlee C."/>
            <person name="Cadoret J.P."/>
            <person name="Chiovitti A."/>
            <person name="Choi C.J."/>
            <person name="Coesel S."/>
            <person name="De Martino A."/>
            <person name="Detter J.C."/>
            <person name="Durkin C."/>
            <person name="Falciatore A."/>
            <person name="Fournet J."/>
            <person name="Haruta M."/>
            <person name="Huysman M.J."/>
            <person name="Jenkins B.D."/>
            <person name="Jiroutova K."/>
            <person name="Jorgensen R.E."/>
            <person name="Joubert Y."/>
            <person name="Kaplan A."/>
            <person name="Kroger N."/>
            <person name="Kroth P.G."/>
            <person name="La Roche J."/>
            <person name="Lindquist E."/>
            <person name="Lommer M."/>
            <person name="Martin-Jezequel V."/>
            <person name="Lopez P.J."/>
            <person name="Lucas S."/>
            <person name="Mangogna M."/>
            <person name="McGinnis K."/>
            <person name="Medlin L.K."/>
            <person name="Montsant A."/>
            <person name="Oudot-Le Secq M.P."/>
            <person name="Napoli C."/>
            <person name="Obornik M."/>
            <person name="Parker M.S."/>
            <person name="Petit J.L."/>
            <person name="Porcel B.M."/>
            <person name="Poulsen N."/>
            <person name="Robison M."/>
            <person name="Rychlewski L."/>
            <person name="Rynearson T.A."/>
            <person name="Schmutz J."/>
            <person name="Shapiro H."/>
            <person name="Siaut M."/>
            <person name="Stanley M."/>
            <person name="Sussman M.R."/>
            <person name="Taylor A.R."/>
            <person name="Vardi A."/>
            <person name="von Dassow P."/>
            <person name="Vyverman W."/>
            <person name="Willis A."/>
            <person name="Wyrwicz L.S."/>
            <person name="Rokhsar D.S."/>
            <person name="Weissenbach J."/>
            <person name="Armbrust E.V."/>
            <person name="Green B.R."/>
            <person name="Van de Peer Y."/>
            <person name="Grigoriev I.V."/>
        </authorList>
    </citation>
    <scope>NUCLEOTIDE SEQUENCE [LARGE SCALE GENOMIC DNA]</scope>
    <source>
        <strain evidence="9 10">CCMP1335</strain>
    </source>
</reference>
<dbReference type="InterPro" id="IPR001607">
    <property type="entry name" value="Znf_UBP"/>
</dbReference>
<feature type="transmembrane region" description="Helical" evidence="6">
    <location>
        <begin position="1168"/>
        <end position="1187"/>
    </location>
</feature>
<dbReference type="PANTHER" id="PTHR24006">
    <property type="entry name" value="UBIQUITIN CARBOXYL-TERMINAL HYDROLASE"/>
    <property type="match status" value="1"/>
</dbReference>
<evidence type="ECO:0000256" key="6">
    <source>
        <dbReference type="SAM" id="Phobius"/>
    </source>
</evidence>
<dbReference type="PANTHER" id="PTHR24006:SF827">
    <property type="entry name" value="UBIQUITIN CARBOXYL-TERMINAL HYDROLASE 34"/>
    <property type="match status" value="1"/>
</dbReference>
<dbReference type="InterPro" id="IPR028889">
    <property type="entry name" value="USP"/>
</dbReference>
<dbReference type="SUPFAM" id="SSF57850">
    <property type="entry name" value="RING/U-box"/>
    <property type="match status" value="1"/>
</dbReference>
<feature type="compositionally biased region" description="Polar residues" evidence="5">
    <location>
        <begin position="1030"/>
        <end position="1054"/>
    </location>
</feature>
<feature type="region of interest" description="Disordered" evidence="5">
    <location>
        <begin position="977"/>
        <end position="1067"/>
    </location>
</feature>
<dbReference type="PROSITE" id="PS50235">
    <property type="entry name" value="USP_3"/>
    <property type="match status" value="1"/>
</dbReference>
<dbReference type="InterPro" id="IPR013083">
    <property type="entry name" value="Znf_RING/FYVE/PHD"/>
</dbReference>
<dbReference type="InterPro" id="IPR001394">
    <property type="entry name" value="Peptidase_C19_UCH"/>
</dbReference>
<feature type="domain" description="UBP-type" evidence="8">
    <location>
        <begin position="394"/>
        <end position="525"/>
    </location>
</feature>
<keyword evidence="6" id="KW-1133">Transmembrane helix</keyword>
<proteinExistence type="predicted"/>
<dbReference type="Pfam" id="PF00443">
    <property type="entry name" value="UCH"/>
    <property type="match status" value="1"/>
</dbReference>
<dbReference type="GO" id="GO:0016579">
    <property type="term" value="P:protein deubiquitination"/>
    <property type="evidence" value="ECO:0007669"/>
    <property type="project" value="InterPro"/>
</dbReference>
<feature type="region of interest" description="Disordered" evidence="5">
    <location>
        <begin position="301"/>
        <end position="345"/>
    </location>
</feature>
<evidence type="ECO:0000313" key="10">
    <source>
        <dbReference type="Proteomes" id="UP000001449"/>
    </source>
</evidence>
<organism evidence="9 10">
    <name type="scientific">Thalassiosira pseudonana</name>
    <name type="common">Marine diatom</name>
    <name type="synonym">Cyclotella nana</name>
    <dbReference type="NCBI Taxonomy" id="35128"/>
    <lineage>
        <taxon>Eukaryota</taxon>
        <taxon>Sar</taxon>
        <taxon>Stramenopiles</taxon>
        <taxon>Ochrophyta</taxon>
        <taxon>Bacillariophyta</taxon>
        <taxon>Coscinodiscophyceae</taxon>
        <taxon>Thalassiosirophycidae</taxon>
        <taxon>Thalassiosirales</taxon>
        <taxon>Thalassiosiraceae</taxon>
        <taxon>Thalassiosira</taxon>
    </lineage>
</organism>
<dbReference type="GO" id="GO:0005829">
    <property type="term" value="C:cytosol"/>
    <property type="evidence" value="ECO:0000318"/>
    <property type="project" value="GO_Central"/>
</dbReference>
<dbReference type="GO" id="GO:0008270">
    <property type="term" value="F:zinc ion binding"/>
    <property type="evidence" value="ECO:0007669"/>
    <property type="project" value="UniProtKB-KW"/>
</dbReference>
<evidence type="ECO:0000313" key="9">
    <source>
        <dbReference type="EMBL" id="EED94835.1"/>
    </source>
</evidence>
<evidence type="ECO:0000256" key="5">
    <source>
        <dbReference type="SAM" id="MobiDB-lite"/>
    </source>
</evidence>
<dbReference type="HOGENOM" id="CLU_245322_0_0_1"/>
<keyword evidence="2 4" id="KW-0863">Zinc-finger</keyword>
<feature type="region of interest" description="Disordered" evidence="5">
    <location>
        <begin position="114"/>
        <end position="211"/>
    </location>
</feature>
<keyword evidence="6" id="KW-0812">Transmembrane</keyword>
<feature type="transmembrane region" description="Helical" evidence="6">
    <location>
        <begin position="1193"/>
        <end position="1213"/>
    </location>
</feature>
<sequence>MPPMHPPRCSSWAPAVSNISADGGNGTDKREIEPSPVLDSTALCSALTQDASRCRHLEECMFPRYLTLDCNQLDQFCLSRSGGALVRRNGKNAGRVYIESLHLKAFMKDAETLNSEMNSRERPPKRDESTKHSQSPSMKRKEAGSPTKRKKSNGANSYKDGAGGGLASSHCQVLPSSTIHSADGSEGPDLLKSGVKKKSKKNANTVSPADDKFNGLLASEIKLAYLRKAMKLHDRLALLDNLIVASGDLPSKEDGEMRQLECLSKPLPGHVQPVSTGDKVGSYFVAEGSKKVDNAQTPVSTVAPADVPDSSTGSKPIDHTTTVPSPMNVDKVTSSATISDSPHASLIPNATAKDVSSPFETFEAPPASPVAGGKVVNEKKPNISTYHSYDYIVREGKEASMAANLLLESFRRNRRQHWASKKGGDSAKCVWCPSGNCSGPSGDALIQCLECDLVGCGPKFLDDEGSSNQHIMLHFLISGHKFGVTCGAMGELFCMGCGDLTYHECFDQERERLFLEHNYPSLCWDETPILRGFDASSFVVTPENGFVWRGLLATYPSPVSTKFVHASRSVAKRLAMFHGYVGERTVEWGPKSLELTTYQHQHKNNQLVVPTPVGIYNMGNTCFMSSVLQCLLNCAPLEKLFLLDLAHPSQCCELLRLGGSQSSCLTCELDKAFLEYYGSAVGIDALDALSETGSSVSSLTGTTVNSIEFGSTCGKKSGHPIIPTYLLAEVWKNVGMKHLAGQNQHDAQEFFHAFLDCLASHEKSYQKLVLKTKQSLYQAQIQRPSENDHRKSSGDGTSDATIGKGTISIGACLEHFTHPETLADLVYCPSCNSKTTTTKQHDFASLPKVLCLHLKRFDAGAHRKITEHVAFPAFGLDMGKHLPQWCEKIPDANPNDGEDISSPQVLYDLISTVNHNGSLHQGHYVANVKKGDHWYHSNDEFVCNAGEGNGEKEVLAAEGAYLLFYFVVRLANTSTPTMAESQGNGEHNAASNEGSNSNTIGDTTGLRRRRGRRESEGDDNQPQRRESSTRRQSNTTAASPNTDRQHYNNNNRSDYGNYMPPRPPLTIGGGHFQSAAVGVGNCGNGATLTSNATTATTGLGSSTQLTPYKTPTKESAIGLIAATPSSVTTAGETVESTVFSSPQSVARRNNQLAEMSLRRQYQLLQSQIILLLGSASIGLVLFLLFALPFAAVASLAIMAASMAALVPVASSALQTRYQIEMEHPFGFLRYLPDSLRRMLLETSLHEFMTDTTAYMENRYLLLYFVPGLTPDQLMAYINRLPARHRNALLQPGLGSLMPSVMGRLMRLDNNHNGGGSNVGSLPAIDEGVRGDMSTSSQLTMDRDDTDSNREDSEMEVTLMEAITSLRQTLVRCSGNDDATTIHDDVSVTLHAGNLFSSPLPGPELLGDSRRADSSPLVRGNGQNANTEHENVQGDDNTAQITGEGEDNESTTAPNQPLRGVVVEMPQSTNTDEEQRELQREYDLEGRVLSEAASTAVSNYSSQATAAVIEGSVEAVEVASSWVIRIGSFTGLLAGGGGIALATIGNVGGSSSLVQARRSGSWALALLMWYETVRGLQ</sequence>
<dbReference type="GeneID" id="7446654"/>
<protein>
    <submittedName>
        <fullName evidence="9">Uncharacterized protein</fullName>
    </submittedName>
</protein>
<dbReference type="RefSeq" id="XP_002287392.1">
    <property type="nucleotide sequence ID" value="XM_002287356.1"/>
</dbReference>
<keyword evidence="1" id="KW-0479">Metal-binding</keyword>
<dbReference type="SUPFAM" id="SSF54001">
    <property type="entry name" value="Cysteine proteinases"/>
    <property type="match status" value="1"/>
</dbReference>
<dbReference type="PROSITE" id="PS00972">
    <property type="entry name" value="USP_1"/>
    <property type="match status" value="1"/>
</dbReference>
<feature type="region of interest" description="Disordered" evidence="5">
    <location>
        <begin position="1399"/>
        <end position="1456"/>
    </location>
</feature>
<dbReference type="GO" id="GO:0031647">
    <property type="term" value="P:regulation of protein stability"/>
    <property type="evidence" value="ECO:0000318"/>
    <property type="project" value="GO_Central"/>
</dbReference>
<name>B8BUX4_THAPS</name>
<keyword evidence="10" id="KW-1185">Reference proteome</keyword>
<dbReference type="eggNOG" id="KOG1867">
    <property type="taxonomic scope" value="Eukaryota"/>
</dbReference>
<dbReference type="GO" id="GO:0005634">
    <property type="term" value="C:nucleus"/>
    <property type="evidence" value="ECO:0000318"/>
    <property type="project" value="GO_Central"/>
</dbReference>
<dbReference type="InParanoid" id="B8BUX4"/>
<dbReference type="PROSITE" id="PS00973">
    <property type="entry name" value="USP_2"/>
    <property type="match status" value="1"/>
</dbReference>
<keyword evidence="3" id="KW-0862">Zinc</keyword>
<dbReference type="GO" id="GO:0004843">
    <property type="term" value="F:cysteine-type deubiquitinase activity"/>
    <property type="evidence" value="ECO:0000318"/>
    <property type="project" value="GO_Central"/>
</dbReference>
<dbReference type="InterPro" id="IPR038765">
    <property type="entry name" value="Papain-like_cys_pep_sf"/>
</dbReference>
<feature type="compositionally biased region" description="Polar residues" evidence="5">
    <location>
        <begin position="977"/>
        <end position="1002"/>
    </location>
</feature>
<feature type="compositionally biased region" description="Basic and acidic residues" evidence="5">
    <location>
        <begin position="1340"/>
        <end position="1351"/>
    </location>
</feature>
<dbReference type="EMBL" id="CM000639">
    <property type="protein sequence ID" value="EED94835.1"/>
    <property type="molecule type" value="Genomic_DNA"/>
</dbReference>
<feature type="compositionally biased region" description="Polar residues" evidence="5">
    <location>
        <begin position="309"/>
        <end position="342"/>
    </location>
</feature>
<gene>
    <name evidence="9" type="ORF">THAPSDRAFT_21364</name>
</gene>
<dbReference type="KEGG" id="tps:THAPSDRAFT_21364"/>
<dbReference type="InterPro" id="IPR050164">
    <property type="entry name" value="Peptidase_C19"/>
</dbReference>
<evidence type="ECO:0000256" key="2">
    <source>
        <dbReference type="ARBA" id="ARBA00022771"/>
    </source>
</evidence>
<dbReference type="Gene3D" id="3.90.70.10">
    <property type="entry name" value="Cysteine proteinases"/>
    <property type="match status" value="1"/>
</dbReference>
<evidence type="ECO:0000256" key="3">
    <source>
        <dbReference type="ARBA" id="ARBA00022833"/>
    </source>
</evidence>
<keyword evidence="6" id="KW-0472">Membrane</keyword>
<dbReference type="PaxDb" id="35128-Thaps21364"/>
<evidence type="ECO:0000256" key="1">
    <source>
        <dbReference type="ARBA" id="ARBA00022723"/>
    </source>
</evidence>
<feature type="region of interest" description="Disordered" evidence="5">
    <location>
        <begin position="780"/>
        <end position="802"/>
    </location>
</feature>
<dbReference type="STRING" id="35128.B8BUX4"/>
<reference evidence="9 10" key="1">
    <citation type="journal article" date="2004" name="Science">
        <title>The genome of the diatom Thalassiosira pseudonana: ecology, evolution, and metabolism.</title>
        <authorList>
            <person name="Armbrust E.V."/>
            <person name="Berges J.A."/>
            <person name="Bowler C."/>
            <person name="Green B.R."/>
            <person name="Martinez D."/>
            <person name="Putnam N.H."/>
            <person name="Zhou S."/>
            <person name="Allen A.E."/>
            <person name="Apt K.E."/>
            <person name="Bechner M."/>
            <person name="Brzezinski M.A."/>
            <person name="Chaal B.K."/>
            <person name="Chiovitti A."/>
            <person name="Davis A.K."/>
            <person name="Demarest M.S."/>
            <person name="Detter J.C."/>
            <person name="Glavina T."/>
            <person name="Goodstein D."/>
            <person name="Hadi M.Z."/>
            <person name="Hellsten U."/>
            <person name="Hildebrand M."/>
            <person name="Jenkins B.D."/>
            <person name="Jurka J."/>
            <person name="Kapitonov V.V."/>
            <person name="Kroger N."/>
            <person name="Lau W.W."/>
            <person name="Lane T.W."/>
            <person name="Larimer F.W."/>
            <person name="Lippmeier J.C."/>
            <person name="Lucas S."/>
            <person name="Medina M."/>
            <person name="Montsant A."/>
            <person name="Obornik M."/>
            <person name="Parker M.S."/>
            <person name="Palenik B."/>
            <person name="Pazour G.J."/>
            <person name="Richardson P.M."/>
            <person name="Rynearson T.A."/>
            <person name="Saito M.A."/>
            <person name="Schwartz D.C."/>
            <person name="Thamatrakoln K."/>
            <person name="Valentin K."/>
            <person name="Vardi A."/>
            <person name="Wilkerson F.P."/>
            <person name="Rokhsar D.S."/>
        </authorList>
    </citation>
    <scope>NUCLEOTIDE SEQUENCE [LARGE SCALE GENOMIC DNA]</scope>
    <source>
        <strain evidence="9 10">CCMP1335</strain>
    </source>
</reference>
<feature type="region of interest" description="Disordered" evidence="5">
    <location>
        <begin position="1311"/>
        <end position="1352"/>
    </location>
</feature>
<dbReference type="Gene3D" id="3.30.40.10">
    <property type="entry name" value="Zinc/RING finger domain, C3HC4 (zinc finger)"/>
    <property type="match status" value="1"/>
</dbReference>
<feature type="domain" description="USP" evidence="7">
    <location>
        <begin position="613"/>
        <end position="968"/>
    </location>
</feature>
<evidence type="ECO:0000259" key="7">
    <source>
        <dbReference type="PROSITE" id="PS50235"/>
    </source>
</evidence>
<feature type="compositionally biased region" description="Basic and acidic residues" evidence="5">
    <location>
        <begin position="118"/>
        <end position="131"/>
    </location>
</feature>
<accession>B8BUX4</accession>
<dbReference type="Proteomes" id="UP000001449">
    <property type="component" value="Chromosome 2"/>
</dbReference>